<dbReference type="SUPFAM" id="SSF55729">
    <property type="entry name" value="Acyl-CoA N-acyltransferases (Nat)"/>
    <property type="match status" value="1"/>
</dbReference>
<evidence type="ECO:0000256" key="3">
    <source>
        <dbReference type="ARBA" id="ARBA00022679"/>
    </source>
</evidence>
<evidence type="ECO:0000256" key="1">
    <source>
        <dbReference type="ARBA" id="ARBA00010543"/>
    </source>
</evidence>
<dbReference type="InterPro" id="IPR016181">
    <property type="entry name" value="Acyl_CoA_acyltransferase"/>
</dbReference>
<evidence type="ECO:0000256" key="5">
    <source>
        <dbReference type="ARBA" id="ARBA00048017"/>
    </source>
</evidence>
<keyword evidence="3" id="KW-0808">Transferase</keyword>
<dbReference type="Pfam" id="PF00583">
    <property type="entry name" value="Acetyltransf_1"/>
    <property type="match status" value="1"/>
</dbReference>
<evidence type="ECO:0000259" key="6">
    <source>
        <dbReference type="Pfam" id="PF00583"/>
    </source>
</evidence>
<comment type="similarity">
    <text evidence="1">Belongs to the HAT1 family.</text>
</comment>
<name>A0ABD1EVF2_HYPHA</name>
<dbReference type="InterPro" id="IPR037113">
    <property type="entry name" value="Hat1_N_sf"/>
</dbReference>
<evidence type="ECO:0000259" key="7">
    <source>
        <dbReference type="Pfam" id="PF10394"/>
    </source>
</evidence>
<dbReference type="Pfam" id="PF10394">
    <property type="entry name" value="Hat1_N"/>
    <property type="match status" value="1"/>
</dbReference>
<accession>A0ABD1EVF2</accession>
<dbReference type="GO" id="GO:0061733">
    <property type="term" value="F:protein-lysine-acetyltransferase activity"/>
    <property type="evidence" value="ECO:0007669"/>
    <property type="project" value="UniProtKB-EC"/>
</dbReference>
<feature type="domain" description="Histone acetyl transferase HAT1 N-terminal" evidence="7">
    <location>
        <begin position="27"/>
        <end position="195"/>
    </location>
</feature>
<proteinExistence type="inferred from homology"/>
<gene>
    <name evidence="8" type="ORF">ABEB36_007886</name>
</gene>
<dbReference type="EMBL" id="JBDJPC010000005">
    <property type="protein sequence ID" value="KAL1502789.1"/>
    <property type="molecule type" value="Genomic_DNA"/>
</dbReference>
<dbReference type="Proteomes" id="UP001566132">
    <property type="component" value="Unassembled WGS sequence"/>
</dbReference>
<dbReference type="CDD" id="cd04301">
    <property type="entry name" value="NAT_SF"/>
    <property type="match status" value="1"/>
</dbReference>
<evidence type="ECO:0000313" key="8">
    <source>
        <dbReference type="EMBL" id="KAL1502789.1"/>
    </source>
</evidence>
<dbReference type="PANTHER" id="PTHR12046">
    <property type="entry name" value="HISTONE ACETYLTRANSFERASE TYPE B CATALYTIC SUBUNIT"/>
    <property type="match status" value="1"/>
</dbReference>
<dbReference type="InterPro" id="IPR017380">
    <property type="entry name" value="Hist_AcTrfase_B-typ_cat-su"/>
</dbReference>
<dbReference type="AlphaFoldDB" id="A0ABD1EVF2"/>
<comment type="caution">
    <text evidence="8">The sequence shown here is derived from an EMBL/GenBank/DDBJ whole genome shotgun (WGS) entry which is preliminary data.</text>
</comment>
<evidence type="ECO:0000313" key="9">
    <source>
        <dbReference type="Proteomes" id="UP001566132"/>
    </source>
</evidence>
<dbReference type="InterPro" id="IPR000182">
    <property type="entry name" value="GNAT_dom"/>
</dbReference>
<dbReference type="Gene3D" id="3.90.360.10">
    <property type="entry name" value="Histone acetyl transferase 1 (HAT1), N-terminal domain"/>
    <property type="match status" value="1"/>
</dbReference>
<sequence length="430" mass="50613">MSEDPSVCEQAGTSTIDLDEMSPYKKKACDVVLFRLIYGKENLEAENNDGLVTFKPEMSHQIFGDSEGIFGYKNLQITINMIHNSCRCYLDIESSGKVRKKDVKADDIIKSLHPFLPLNYTLSYDDFVLWLEDEEDDKIYGKYMYSFKDSNNTTMKWFPNDNIVPEYRVTLNNTQNNEFREFHARFQTFIMWFIDAANFIQLDDERWIIFYVYEEFLHPVKKKIFRTPIAFCSVYRFYAYPSNVRPRISQFFVLPSHQKRGIGTALFETVAKFLRRQDEVIDFSVEAPTMAFRKMRDLEDCAVVHGALIELNCDFFKINSKSIFDIGLRCKINRKQMQRVYDILGLYYTSLTGHIPYRKFIIYIKNRIMAASERESRPGKMFCNSEREAIASGSQEQSDVDYKTYLGDIEASMEYFKTHLNSWRQRRGLV</sequence>
<dbReference type="Gene3D" id="3.40.630.30">
    <property type="match status" value="1"/>
</dbReference>
<reference evidence="8 9" key="1">
    <citation type="submission" date="2024-05" db="EMBL/GenBank/DDBJ databases">
        <title>Genetic variation in Jamaican populations of the coffee berry borer (Hypothenemus hampei).</title>
        <authorList>
            <person name="Errbii M."/>
            <person name="Myrie A."/>
        </authorList>
    </citation>
    <scope>NUCLEOTIDE SEQUENCE [LARGE SCALE GENOMIC DNA]</scope>
    <source>
        <strain evidence="8">JA-Hopewell-2020-01-JO</strain>
        <tissue evidence="8">Whole body</tissue>
    </source>
</reference>
<comment type="catalytic activity">
    <reaction evidence="5">
        <text>L-lysyl-[protein] + acetyl-CoA = N(6)-acetyl-L-lysyl-[protein] + CoA + H(+)</text>
        <dbReference type="Rhea" id="RHEA:45948"/>
        <dbReference type="Rhea" id="RHEA-COMP:9752"/>
        <dbReference type="Rhea" id="RHEA-COMP:10731"/>
        <dbReference type="ChEBI" id="CHEBI:15378"/>
        <dbReference type="ChEBI" id="CHEBI:29969"/>
        <dbReference type="ChEBI" id="CHEBI:57287"/>
        <dbReference type="ChEBI" id="CHEBI:57288"/>
        <dbReference type="ChEBI" id="CHEBI:61930"/>
        <dbReference type="EC" id="2.3.1.48"/>
    </reaction>
</comment>
<evidence type="ECO:0000256" key="2">
    <source>
        <dbReference type="ARBA" id="ARBA00013184"/>
    </source>
</evidence>
<protein>
    <recommendedName>
        <fullName evidence="2">histone acetyltransferase</fullName>
        <ecNumber evidence="2">2.3.1.48</ecNumber>
    </recommendedName>
</protein>
<keyword evidence="9" id="KW-1185">Reference proteome</keyword>
<dbReference type="EC" id="2.3.1.48" evidence="2"/>
<keyword evidence="4" id="KW-0012">Acyltransferase</keyword>
<organism evidence="8 9">
    <name type="scientific">Hypothenemus hampei</name>
    <name type="common">Coffee berry borer</name>
    <dbReference type="NCBI Taxonomy" id="57062"/>
    <lineage>
        <taxon>Eukaryota</taxon>
        <taxon>Metazoa</taxon>
        <taxon>Ecdysozoa</taxon>
        <taxon>Arthropoda</taxon>
        <taxon>Hexapoda</taxon>
        <taxon>Insecta</taxon>
        <taxon>Pterygota</taxon>
        <taxon>Neoptera</taxon>
        <taxon>Endopterygota</taxon>
        <taxon>Coleoptera</taxon>
        <taxon>Polyphaga</taxon>
        <taxon>Cucujiformia</taxon>
        <taxon>Curculionidae</taxon>
        <taxon>Scolytinae</taxon>
        <taxon>Hypothenemus</taxon>
    </lineage>
</organism>
<dbReference type="InterPro" id="IPR019467">
    <property type="entry name" value="Hat1_N"/>
</dbReference>
<feature type="domain" description="N-acetyltransferase" evidence="6">
    <location>
        <begin position="223"/>
        <end position="277"/>
    </location>
</feature>
<evidence type="ECO:0000256" key="4">
    <source>
        <dbReference type="ARBA" id="ARBA00023315"/>
    </source>
</evidence>